<protein>
    <submittedName>
        <fullName evidence="2">MinD-like ATPase involved in chromosome partitioning or flagellar assembly</fullName>
    </submittedName>
</protein>
<comment type="caution">
    <text evidence="2">The sequence shown here is derived from an EMBL/GenBank/DDBJ whole genome shotgun (WGS) entry which is preliminary data.</text>
</comment>
<keyword evidence="2" id="KW-0969">Cilium</keyword>
<dbReference type="RefSeq" id="WP_116721445.1">
    <property type="nucleotide sequence ID" value="NZ_CP011524.1"/>
</dbReference>
<evidence type="ECO:0000259" key="1">
    <source>
        <dbReference type="Pfam" id="PF13614"/>
    </source>
</evidence>
<dbReference type="GeneID" id="93228064"/>
<gene>
    <name evidence="2" type="ORF">C7373_101202</name>
</gene>
<keyword evidence="2" id="KW-0966">Cell projection</keyword>
<dbReference type="Proteomes" id="UP000245778">
    <property type="component" value="Unassembled WGS sequence"/>
</dbReference>
<dbReference type="SUPFAM" id="SSF52540">
    <property type="entry name" value="P-loop containing nucleoside triphosphate hydrolases"/>
    <property type="match status" value="1"/>
</dbReference>
<dbReference type="EMBL" id="QEKK01000001">
    <property type="protein sequence ID" value="PVY59688.1"/>
    <property type="molecule type" value="Genomic_DNA"/>
</dbReference>
<keyword evidence="2" id="KW-0282">Flagellum</keyword>
<reference evidence="2 3" key="1">
    <citation type="submission" date="2018-04" db="EMBL/GenBank/DDBJ databases">
        <title>Genomic Encyclopedia of Type Strains, Phase IV (KMG-IV): sequencing the most valuable type-strain genomes for metagenomic binning, comparative biology and taxonomic classification.</title>
        <authorList>
            <person name="Goeker M."/>
        </authorList>
    </citation>
    <scope>NUCLEOTIDE SEQUENCE [LARGE SCALE GENOMIC DNA]</scope>
    <source>
        <strain evidence="2 3">DSM 26588</strain>
    </source>
</reference>
<dbReference type="InterPro" id="IPR025669">
    <property type="entry name" value="AAA_dom"/>
</dbReference>
<feature type="domain" description="AAA" evidence="1">
    <location>
        <begin position="36"/>
        <end position="183"/>
    </location>
</feature>
<dbReference type="InterPro" id="IPR027417">
    <property type="entry name" value="P-loop_NTPase"/>
</dbReference>
<organism evidence="2 3">
    <name type="scientific">Intestinimonas butyriciproducens</name>
    <dbReference type="NCBI Taxonomy" id="1297617"/>
    <lineage>
        <taxon>Bacteria</taxon>
        <taxon>Bacillati</taxon>
        <taxon>Bacillota</taxon>
        <taxon>Clostridia</taxon>
        <taxon>Eubacteriales</taxon>
        <taxon>Intestinimonas</taxon>
    </lineage>
</organism>
<proteinExistence type="predicted"/>
<accession>A0A2U1CFL0</accession>
<name>A0A2U1CFL0_9FIRM</name>
<evidence type="ECO:0000313" key="3">
    <source>
        <dbReference type="Proteomes" id="UP000245778"/>
    </source>
</evidence>
<dbReference type="OrthoDB" id="1705293at2"/>
<dbReference type="Gene3D" id="3.40.50.300">
    <property type="entry name" value="P-loop containing nucleotide triphosphate hydrolases"/>
    <property type="match status" value="1"/>
</dbReference>
<evidence type="ECO:0000313" key="2">
    <source>
        <dbReference type="EMBL" id="PVY59688.1"/>
    </source>
</evidence>
<dbReference type="AlphaFoldDB" id="A0A2U1CFL0"/>
<dbReference type="Pfam" id="PF13614">
    <property type="entry name" value="AAA_31"/>
    <property type="match status" value="1"/>
</dbReference>
<sequence length="268" mass="29755">MNFMKGTLFHRSTEPEEVEITQESGGGVLAVWGSPGCGKTVTAVKIAKHLASQKKNVALLLCDMTAPMMPCICPPSELECDKSLGSIFAAQRISVNLIKHNLTTHKKLSYLTMLGLRKGENEYTYTACTKQQAEELIRGLREIAPYVVIDCSSYIANDILSAVALMEADSVLRLANCDLKSIGYLSSQLPLLRELHWDEDKQYKAASNIKPLQAADRIGKVLGSVAFQLPHSQELEEQYLEGTLLNDLSMKDSKAFRREIEKICKEVF</sequence>